<dbReference type="Pfam" id="PF00067">
    <property type="entry name" value="p450"/>
    <property type="match status" value="2"/>
</dbReference>
<dbReference type="Proteomes" id="UP001465976">
    <property type="component" value="Unassembled WGS sequence"/>
</dbReference>
<dbReference type="PANTHER" id="PTHR24305:SF157">
    <property type="entry name" value="N-ACETYLTRYPTOPHAN 6-HYDROXYLASE IVOC-RELATED"/>
    <property type="match status" value="1"/>
</dbReference>
<evidence type="ECO:0000256" key="6">
    <source>
        <dbReference type="ARBA" id="ARBA00023004"/>
    </source>
</evidence>
<dbReference type="Gene3D" id="1.10.630.10">
    <property type="entry name" value="Cytochrome P450"/>
    <property type="match status" value="2"/>
</dbReference>
<reference evidence="7 8" key="1">
    <citation type="submission" date="2024-02" db="EMBL/GenBank/DDBJ databases">
        <title>A draft genome for the cacao thread blight pathogen Marasmius crinis-equi.</title>
        <authorList>
            <person name="Cohen S.P."/>
            <person name="Baruah I.K."/>
            <person name="Amoako-Attah I."/>
            <person name="Bukari Y."/>
            <person name="Meinhardt L.W."/>
            <person name="Bailey B.A."/>
        </authorList>
    </citation>
    <scope>NUCLEOTIDE SEQUENCE [LARGE SCALE GENOMIC DNA]</scope>
    <source>
        <strain evidence="7 8">GH-76</strain>
    </source>
</reference>
<evidence type="ECO:0000256" key="3">
    <source>
        <dbReference type="ARBA" id="ARBA00010617"/>
    </source>
</evidence>
<organism evidence="7 8">
    <name type="scientific">Marasmius crinis-equi</name>
    <dbReference type="NCBI Taxonomy" id="585013"/>
    <lineage>
        <taxon>Eukaryota</taxon>
        <taxon>Fungi</taxon>
        <taxon>Dikarya</taxon>
        <taxon>Basidiomycota</taxon>
        <taxon>Agaricomycotina</taxon>
        <taxon>Agaricomycetes</taxon>
        <taxon>Agaricomycetidae</taxon>
        <taxon>Agaricales</taxon>
        <taxon>Marasmiineae</taxon>
        <taxon>Marasmiaceae</taxon>
        <taxon>Marasmius</taxon>
    </lineage>
</organism>
<evidence type="ECO:0008006" key="9">
    <source>
        <dbReference type="Google" id="ProtNLM"/>
    </source>
</evidence>
<keyword evidence="5" id="KW-0560">Oxidoreductase</keyword>
<dbReference type="InterPro" id="IPR036396">
    <property type="entry name" value="Cyt_P450_sf"/>
</dbReference>
<dbReference type="PRINTS" id="PR00385">
    <property type="entry name" value="P450"/>
</dbReference>
<evidence type="ECO:0000256" key="1">
    <source>
        <dbReference type="ARBA" id="ARBA00001971"/>
    </source>
</evidence>
<evidence type="ECO:0000256" key="5">
    <source>
        <dbReference type="ARBA" id="ARBA00023002"/>
    </source>
</evidence>
<dbReference type="PANTHER" id="PTHR24305">
    <property type="entry name" value="CYTOCHROME P450"/>
    <property type="match status" value="1"/>
</dbReference>
<dbReference type="PROSITE" id="PS00086">
    <property type="entry name" value="CYTOCHROME_P450"/>
    <property type="match status" value="2"/>
</dbReference>
<evidence type="ECO:0000256" key="2">
    <source>
        <dbReference type="ARBA" id="ARBA00005179"/>
    </source>
</evidence>
<dbReference type="InterPro" id="IPR001128">
    <property type="entry name" value="Cyt_P450"/>
</dbReference>
<evidence type="ECO:0000313" key="7">
    <source>
        <dbReference type="EMBL" id="KAL0570867.1"/>
    </source>
</evidence>
<dbReference type="CDD" id="cd11062">
    <property type="entry name" value="CYP58-like"/>
    <property type="match status" value="2"/>
</dbReference>
<dbReference type="SUPFAM" id="SSF48264">
    <property type="entry name" value="Cytochrome P450"/>
    <property type="match status" value="2"/>
</dbReference>
<comment type="caution">
    <text evidence="7">The sequence shown here is derived from an EMBL/GenBank/DDBJ whole genome shotgun (WGS) entry which is preliminary data.</text>
</comment>
<protein>
    <recommendedName>
        <fullName evidence="9">Cytochrome P450</fullName>
    </recommendedName>
</protein>
<evidence type="ECO:0000313" key="8">
    <source>
        <dbReference type="Proteomes" id="UP001465976"/>
    </source>
</evidence>
<proteinExistence type="inferred from homology"/>
<comment type="pathway">
    <text evidence="2">Secondary metabolite biosynthesis.</text>
</comment>
<dbReference type="PRINTS" id="PR00463">
    <property type="entry name" value="EP450I"/>
</dbReference>
<accession>A0ABR3F6Z5</accession>
<name>A0ABR3F6Z5_9AGAR</name>
<gene>
    <name evidence="7" type="ORF">V5O48_011092</name>
</gene>
<dbReference type="EMBL" id="JBAHYK010000861">
    <property type="protein sequence ID" value="KAL0570867.1"/>
    <property type="molecule type" value="Genomic_DNA"/>
</dbReference>
<comment type="cofactor">
    <cofactor evidence="1">
        <name>heme</name>
        <dbReference type="ChEBI" id="CHEBI:30413"/>
    </cofactor>
</comment>
<sequence length="1022" mass="115506">MLITATTAATFFTTQAFILVIYRLALHPLSRYPGPRFAALTYYYRAYYDVVRGGGWLDQLKVLHAKYGPVVRVSPNELHFSSPEAYSEIARFPRDGRWYSEVLSPSPENLVTVSDPQEASKRRARFGPYFSRKAVLNLESTVQSNITKLVKNLSTYISSAAPVDLLLAYRATTTDIINGYLFAQHFNALDYEGFKHPTLVAMDEILSGIWLIKYFPFSSMFPVARFPDWLVKLVNPTAEPTLIQKTFVRRRIKEWEEAARAGKFDQQSEERAIFNSFLDPEWLANRTSGVRQGSPWAISHNELLDECTGTQFAGSETVGNTCVVGTFNLLNDPSVLRKLKRALDEAWSDVDECVSLEKLERIPYLTAVIKESLRLSYGVLTALPRIVDKPGHVIAGHSVPVGTTVSAAAYFPHMDPTIFPDPTKFDPERWMGPDVRELDRYLVAFSKGPRMCLGVNLAWCELYLIFANVFRKLDMEIYDTSEDDLKIRDFFVPIYRGNHLRAMITFLDRLSMLIDTPTVAALLAIQAIFAALYRLLFHPLSKYPGPRLAALTNYYRAYHDVVRHGGWIDELKVLHARYGPVVRVSPNELHFSAPDAYNEIQRFPKDRRWYSQVLSTVPNALVTLSDPQEASKRRARFGPYFSRKAVLELESTIQRNVDKLVEKLSAYASSGTPADLLLAYRATTTDIIAGYLFAQHFNALDFEGFKHPFLLAMDGVASGAWLLKWLPLSSVLPIARLPECLVRIVSPAAEPILTQKNFITRNIGKWEEAVKMGRRVQNEERAIFETFLDPEWMAKHSDAEGGKGSPWAISHAELVDECTSTQFAGSDTVGNACVIGTFYLLSDRIILEKLKSALDEAWEDAEDRVPLERLEKIPYLTGVIKESLRLSYGVTSALPRVVDKPGTTISGHSVPVGTIVSSASYFPHMDPRVFAEPHKLMPERWIGPDARELEKHLVPFSKGPRMCIGVNLAWCELYLILGNVFRKLDMEIYDTSGKDLDFGDFFVPIYRGKHLRAIVKSSDLER</sequence>
<keyword evidence="6" id="KW-0408">Iron</keyword>
<comment type="similarity">
    <text evidence="3">Belongs to the cytochrome P450 family.</text>
</comment>
<evidence type="ECO:0000256" key="4">
    <source>
        <dbReference type="ARBA" id="ARBA00022723"/>
    </source>
</evidence>
<dbReference type="InterPro" id="IPR050121">
    <property type="entry name" value="Cytochrome_P450_monoxygenase"/>
</dbReference>
<dbReference type="InterPro" id="IPR017972">
    <property type="entry name" value="Cyt_P450_CS"/>
</dbReference>
<dbReference type="InterPro" id="IPR002401">
    <property type="entry name" value="Cyt_P450_E_grp-I"/>
</dbReference>
<keyword evidence="8" id="KW-1185">Reference proteome</keyword>
<keyword evidence="4" id="KW-0479">Metal-binding</keyword>